<protein>
    <submittedName>
        <fullName evidence="4">SGNH/GDSL hydrolase family protein</fullName>
        <ecNumber evidence="4">3.1.-.-</ecNumber>
    </submittedName>
</protein>
<name>A0ABV1GZ90_9BACT</name>
<evidence type="ECO:0000313" key="4">
    <source>
        <dbReference type="EMBL" id="MEQ2545720.1"/>
    </source>
</evidence>
<dbReference type="EMBL" id="JBBMFL010000015">
    <property type="protein sequence ID" value="MEQ2545720.1"/>
    <property type="molecule type" value="Genomic_DNA"/>
</dbReference>
<keyword evidence="4" id="KW-0378">Hydrolase</keyword>
<dbReference type="Gene3D" id="3.40.50.1110">
    <property type="entry name" value="SGNH hydrolase"/>
    <property type="match status" value="1"/>
</dbReference>
<dbReference type="Pfam" id="PF14607">
    <property type="entry name" value="GxDLY"/>
    <property type="match status" value="1"/>
</dbReference>
<dbReference type="GO" id="GO:0016787">
    <property type="term" value="F:hydrolase activity"/>
    <property type="evidence" value="ECO:0007669"/>
    <property type="project" value="UniProtKB-KW"/>
</dbReference>
<feature type="signal peptide" evidence="1">
    <location>
        <begin position="1"/>
        <end position="19"/>
    </location>
</feature>
<evidence type="ECO:0000313" key="5">
    <source>
        <dbReference type="Proteomes" id="UP001460202"/>
    </source>
</evidence>
<reference evidence="4 5" key="1">
    <citation type="submission" date="2024-03" db="EMBL/GenBank/DDBJ databases">
        <title>Human intestinal bacterial collection.</title>
        <authorList>
            <person name="Pauvert C."/>
            <person name="Hitch T.C.A."/>
            <person name="Clavel T."/>
        </authorList>
    </citation>
    <scope>NUCLEOTIDE SEQUENCE [LARGE SCALE GENOMIC DNA]</scope>
    <source>
        <strain evidence="4 5">CLA-KB-H122</strain>
    </source>
</reference>
<accession>A0ABV1GZ90</accession>
<comment type="caution">
    <text evidence="4">The sequence shown here is derived from an EMBL/GenBank/DDBJ whole genome shotgun (WGS) entry which is preliminary data.</text>
</comment>
<feature type="domain" description="SGNH hydrolase-type esterase" evidence="2">
    <location>
        <begin position="173"/>
        <end position="341"/>
    </location>
</feature>
<evidence type="ECO:0000256" key="1">
    <source>
        <dbReference type="SAM" id="SignalP"/>
    </source>
</evidence>
<gene>
    <name evidence="4" type="ORF">WMO46_12275</name>
</gene>
<feature type="chain" id="PRO_5046710575" evidence="1">
    <location>
        <begin position="20"/>
        <end position="357"/>
    </location>
</feature>
<proteinExistence type="predicted"/>
<sequence>MIKHLALIAAGVLSLHTAAARKYVDASTLTLIGRTCPMEGNPYYRVDTARYHFDNAAIRRYCGYPAGVAVLFTTDSRSIEARWTTTPRSYGWNMTPVTQRGMDLYIRRDGIWTMAGAARPGLEDRHSGTIVEHMDRQPRECMLYLPTWSELLTLEIGVDDDATVTPLASPYKHRVIVFGSSITHGASASRPGMAYPARMSRMTGIEFVNLGYSGNCKLQPEFARLLAETDADAFLFDAFSNPSPELIRERLEAFVAALVEAHPNKPLIFMQTHWHAAGNFNNEAAQFHRERIDTADRMMRRLAKQYDNVYFLDGEWYYGKDSEGTIDCDHGSDLGFDRMIRERLPHIRKILRKYGIR</sequence>
<dbReference type="InterPro" id="IPR013830">
    <property type="entry name" value="SGNH_hydro"/>
</dbReference>
<dbReference type="EC" id="3.1.-.-" evidence="4"/>
<evidence type="ECO:0000259" key="3">
    <source>
        <dbReference type="Pfam" id="PF14607"/>
    </source>
</evidence>
<dbReference type="Proteomes" id="UP001460202">
    <property type="component" value="Unassembled WGS sequence"/>
</dbReference>
<dbReference type="RefSeq" id="WP_278965009.1">
    <property type="nucleotide sequence ID" value="NZ_JBBMFL010000015.1"/>
</dbReference>
<keyword evidence="5" id="KW-1185">Reference proteome</keyword>
<dbReference type="InterPro" id="IPR036514">
    <property type="entry name" value="SGNH_hydro_sf"/>
</dbReference>
<evidence type="ECO:0000259" key="2">
    <source>
        <dbReference type="Pfam" id="PF14606"/>
    </source>
</evidence>
<organism evidence="4 5">
    <name type="scientific">Alistipes intestinihominis</name>
    <dbReference type="NCBI Taxonomy" id="3133172"/>
    <lineage>
        <taxon>Bacteria</taxon>
        <taxon>Pseudomonadati</taxon>
        <taxon>Bacteroidota</taxon>
        <taxon>Bacteroidia</taxon>
        <taxon>Bacteroidales</taxon>
        <taxon>Rikenellaceae</taxon>
        <taxon>Alistipes</taxon>
    </lineage>
</organism>
<dbReference type="Pfam" id="PF14606">
    <property type="entry name" value="Lipase_GDSL_3"/>
    <property type="match status" value="1"/>
</dbReference>
<keyword evidence="1" id="KW-0732">Signal</keyword>
<dbReference type="SUPFAM" id="SSF52266">
    <property type="entry name" value="SGNH hydrolase"/>
    <property type="match status" value="1"/>
</dbReference>
<dbReference type="InterPro" id="IPR032740">
    <property type="entry name" value="GxDLY"/>
</dbReference>
<dbReference type="Gene3D" id="2.60.120.260">
    <property type="entry name" value="Galactose-binding domain-like"/>
    <property type="match status" value="1"/>
</dbReference>
<feature type="domain" description="SGNH hydrolase-type esterase N-terminal" evidence="3">
    <location>
        <begin position="22"/>
        <end position="164"/>
    </location>
</feature>